<keyword evidence="3" id="KW-1185">Reference proteome</keyword>
<keyword evidence="1" id="KW-0732">Signal</keyword>
<feature type="signal peptide" evidence="1">
    <location>
        <begin position="1"/>
        <end position="25"/>
    </location>
</feature>
<reference evidence="2 3" key="1">
    <citation type="submission" date="2019-04" db="EMBL/GenBank/DDBJ databases">
        <authorList>
            <person name="Li M."/>
        </authorList>
    </citation>
    <scope>NUCLEOTIDE SEQUENCE [LARGE SCALE GENOMIC DNA]</scope>
    <source>
        <strain evidence="2 3">LAM1902</strain>
    </source>
</reference>
<dbReference type="Proteomes" id="UP000306635">
    <property type="component" value="Unassembled WGS sequence"/>
</dbReference>
<name>A0A5R9QKN0_9PSED</name>
<protein>
    <submittedName>
        <fullName evidence="2">DUF1302 domain-containing protein</fullName>
    </submittedName>
</protein>
<organism evidence="2 3">
    <name type="scientific">Pseudomonas nicosulfuronedens</name>
    <dbReference type="NCBI Taxonomy" id="2571105"/>
    <lineage>
        <taxon>Bacteria</taxon>
        <taxon>Pseudomonadati</taxon>
        <taxon>Pseudomonadota</taxon>
        <taxon>Gammaproteobacteria</taxon>
        <taxon>Pseudomonadales</taxon>
        <taxon>Pseudomonadaceae</taxon>
        <taxon>Pseudomonas</taxon>
    </lineage>
</organism>
<proteinExistence type="predicted"/>
<comment type="caution">
    <text evidence="2">The sequence shown here is derived from an EMBL/GenBank/DDBJ whole genome shotgun (WGS) entry which is preliminary data.</text>
</comment>
<evidence type="ECO:0000313" key="3">
    <source>
        <dbReference type="Proteomes" id="UP000306635"/>
    </source>
</evidence>
<gene>
    <name evidence="2" type="ORF">FAS41_29835</name>
</gene>
<dbReference type="AlphaFoldDB" id="A0A5R9QKN0"/>
<dbReference type="InterPro" id="IPR010727">
    <property type="entry name" value="DUF1302"/>
</dbReference>
<dbReference type="Pfam" id="PF06980">
    <property type="entry name" value="DUF1302"/>
    <property type="match status" value="1"/>
</dbReference>
<accession>A0A5R9QKN0</accession>
<feature type="chain" id="PRO_5024363911" evidence="1">
    <location>
        <begin position="26"/>
        <end position="533"/>
    </location>
</feature>
<evidence type="ECO:0000256" key="1">
    <source>
        <dbReference type="SAM" id="SignalP"/>
    </source>
</evidence>
<evidence type="ECO:0000313" key="2">
    <source>
        <dbReference type="EMBL" id="TLX69857.1"/>
    </source>
</evidence>
<dbReference type="EMBL" id="SWDV01000072">
    <property type="protein sequence ID" value="TLX69857.1"/>
    <property type="molecule type" value="Genomic_DNA"/>
</dbReference>
<dbReference type="OrthoDB" id="7052179at2"/>
<sequence length="533" mass="58019">MMKRVLTGRVAAPPRLLTMATALLAAGHAHGFNVDLGDSDFQLRWDNTVRYNWGMRLQDQSHLVDRAGGGAYDQSNASFGKYDTITNRLDLLTELDLSYQGKYGARLSAAGWYDEAYDGKNPAHVPSGTSYVDNKFTNVVERYYAGPSGEFLDAYVYGRFDLGEMPVDVRAGQHAVIWGEALFGSTNAISYSQAPSDLRKTTANPGASAKETALPIDQISTMVQFNDQLVFAAQYLFDWKPNRIAEGGTYFAGADSILEGPNVGRGKSIDGDKGDFGLSLRWRPDWFDGTLGAYYRKFDEKSAWVSQLDASTGLVRAVYAKDVDLYGLSISSNIGGVSVGGELSYRENMPLNSSGAAADQSHRLEGAKGSTWHAVLNAVQTYGDTSVFDSASLSGELSWARLDKVTDNANAYRAKGYNAGCNQDAKLRGCSDDDFYSASVSFIPVWTQVFPSVDLKLPLFLSRNISGNAPTNGGGSEGFTTAKVGISAEAYARHFVDLAVTYYDQKSSDSRNLILGPPYQDKAWVSLTYQTTF</sequence>